<evidence type="ECO:0000256" key="6">
    <source>
        <dbReference type="ARBA" id="ARBA00018569"/>
    </source>
</evidence>
<gene>
    <name evidence="12" type="primary">galE</name>
    <name evidence="12" type="ordered locus">MMOB1930</name>
</gene>
<dbReference type="Proteomes" id="UP000009072">
    <property type="component" value="Chromosome"/>
</dbReference>
<dbReference type="GO" id="GO:0033499">
    <property type="term" value="P:galactose catabolic process via UDP-galactose, Leloir pathway"/>
    <property type="evidence" value="ECO:0007669"/>
    <property type="project" value="TreeGrafter"/>
</dbReference>
<organism evidence="12 13">
    <name type="scientific">Mycoplasma mobile (strain ATCC 43663 / 163K / NCTC 11711)</name>
    <name type="common">Mesomycoplasma mobile</name>
    <dbReference type="NCBI Taxonomy" id="267748"/>
    <lineage>
        <taxon>Bacteria</taxon>
        <taxon>Bacillati</taxon>
        <taxon>Mycoplasmatota</taxon>
        <taxon>Mycoplasmoidales</taxon>
        <taxon>Metamycoplasmataceae</taxon>
        <taxon>Mesomycoplasma</taxon>
    </lineage>
</organism>
<dbReference type="HOGENOM" id="CLU_007383_1_10_14"/>
<comment type="pathway">
    <text evidence="3 10">Carbohydrate metabolism; galactose metabolism.</text>
</comment>
<dbReference type="OrthoDB" id="9811743at2"/>
<dbReference type="GO" id="GO:0003978">
    <property type="term" value="F:UDP-glucose 4-epimerase activity"/>
    <property type="evidence" value="ECO:0007669"/>
    <property type="project" value="UniProtKB-UniRule"/>
</dbReference>
<evidence type="ECO:0000256" key="9">
    <source>
        <dbReference type="ARBA" id="ARBA00023277"/>
    </source>
</evidence>
<dbReference type="InterPro" id="IPR005886">
    <property type="entry name" value="UDP_G4E"/>
</dbReference>
<dbReference type="KEGG" id="mmo:MMOB1930"/>
<comment type="similarity">
    <text evidence="4 10">Belongs to the NAD(P)-dependent epimerase/dehydratase family.</text>
</comment>
<accession>Q6KI97</accession>
<dbReference type="PANTHER" id="PTHR43725:SF53">
    <property type="entry name" value="UDP-ARABINOSE 4-EPIMERASE 1"/>
    <property type="match status" value="1"/>
</dbReference>
<evidence type="ECO:0000256" key="1">
    <source>
        <dbReference type="ARBA" id="ARBA00000083"/>
    </source>
</evidence>
<feature type="domain" description="NAD-dependent epimerase/dehydratase" evidence="11">
    <location>
        <begin position="4"/>
        <end position="256"/>
    </location>
</feature>
<evidence type="ECO:0000256" key="2">
    <source>
        <dbReference type="ARBA" id="ARBA00001911"/>
    </source>
</evidence>
<sequence>MTYLVIGGAGYIGSHTVYELIENNNKVVILDNLTTGSNSSIHPEAKFYEGDFKDKKILNKIFDENKEIEIVINFAASIVVSESVYEPLKYYLNNTYGVMILLESMKENNKKFLIFSSTAAVYGQKSNLPIREDEDLNPINPYGSSKQMSEKIIQDYAHVNDFKFAILRYFNVAGAHQNNSIGLVPKKGHKVSHLIPSISSFVFNELDSLKIFGNNYDTKDGTCIRDYIHVQDLAHAHFLAAKYIFENKTNLIVNVGSEKGFSVLEVVKTFEKQLNKKLNYEINPKRDGDPAFLVASTTKIAKILNFKPKFSLEEIVKTELAWRKKILKDK</sequence>
<dbReference type="InterPro" id="IPR036291">
    <property type="entry name" value="NAD(P)-bd_dom_sf"/>
</dbReference>
<dbReference type="EMBL" id="AE017308">
    <property type="protein sequence ID" value="AAT27679.1"/>
    <property type="molecule type" value="Genomic_DNA"/>
</dbReference>
<comment type="cofactor">
    <cofactor evidence="2 10">
        <name>NAD(+)</name>
        <dbReference type="ChEBI" id="CHEBI:57540"/>
    </cofactor>
</comment>
<dbReference type="EC" id="5.1.3.2" evidence="5 10"/>
<dbReference type="PANTHER" id="PTHR43725">
    <property type="entry name" value="UDP-GLUCOSE 4-EPIMERASE"/>
    <property type="match status" value="1"/>
</dbReference>
<dbReference type="UniPathway" id="UPA00214"/>
<keyword evidence="9 10" id="KW-0119">Carbohydrate metabolism</keyword>
<evidence type="ECO:0000256" key="7">
    <source>
        <dbReference type="ARBA" id="ARBA00023027"/>
    </source>
</evidence>
<proteinExistence type="inferred from homology"/>
<dbReference type="RefSeq" id="WP_011264713.1">
    <property type="nucleotide sequence ID" value="NC_006908.1"/>
</dbReference>
<evidence type="ECO:0000313" key="13">
    <source>
        <dbReference type="Proteomes" id="UP000009072"/>
    </source>
</evidence>
<dbReference type="AlphaFoldDB" id="Q6KI97"/>
<comment type="subunit">
    <text evidence="10">Homodimer.</text>
</comment>
<dbReference type="NCBIfam" id="TIGR01179">
    <property type="entry name" value="galE"/>
    <property type="match status" value="1"/>
</dbReference>
<dbReference type="Gene3D" id="3.40.50.720">
    <property type="entry name" value="NAD(P)-binding Rossmann-like Domain"/>
    <property type="match status" value="1"/>
</dbReference>
<dbReference type="Gene3D" id="3.90.25.10">
    <property type="entry name" value="UDP-galactose 4-epimerase, domain 1"/>
    <property type="match status" value="1"/>
</dbReference>
<evidence type="ECO:0000256" key="10">
    <source>
        <dbReference type="RuleBase" id="RU366046"/>
    </source>
</evidence>
<dbReference type="SUPFAM" id="SSF51735">
    <property type="entry name" value="NAD(P)-binding Rossmann-fold domains"/>
    <property type="match status" value="1"/>
</dbReference>
<protein>
    <recommendedName>
        <fullName evidence="6 10">UDP-glucose 4-epimerase</fullName>
        <ecNumber evidence="5 10">5.1.3.2</ecNumber>
    </recommendedName>
</protein>
<evidence type="ECO:0000256" key="4">
    <source>
        <dbReference type="ARBA" id="ARBA00007637"/>
    </source>
</evidence>
<evidence type="ECO:0000313" key="12">
    <source>
        <dbReference type="EMBL" id="AAT27679.1"/>
    </source>
</evidence>
<keyword evidence="8 10" id="KW-0413">Isomerase</keyword>
<evidence type="ECO:0000259" key="11">
    <source>
        <dbReference type="Pfam" id="PF01370"/>
    </source>
</evidence>
<dbReference type="eggNOG" id="COG1087">
    <property type="taxonomic scope" value="Bacteria"/>
</dbReference>
<evidence type="ECO:0000256" key="8">
    <source>
        <dbReference type="ARBA" id="ARBA00023235"/>
    </source>
</evidence>
<reference evidence="12 13" key="1">
    <citation type="journal article" date="2004" name="Genome Res.">
        <title>The complete genome and proteome of Mycoplasma mobile.</title>
        <authorList>
            <person name="Jaffe J.D."/>
            <person name="Stange-Thomann N."/>
            <person name="Smith C."/>
            <person name="DeCaprio D."/>
            <person name="Fisher S."/>
            <person name="Butler J."/>
            <person name="Calvo S."/>
            <person name="Elkins T."/>
            <person name="FitzGerald M.G."/>
            <person name="Hafez N."/>
            <person name="Kodira C.D."/>
            <person name="Major J."/>
            <person name="Wang S."/>
            <person name="Wilkinson J."/>
            <person name="Nicol R."/>
            <person name="Nusbaum C."/>
            <person name="Birren B."/>
            <person name="Berg H.C."/>
            <person name="Church G.M."/>
        </authorList>
    </citation>
    <scope>NUCLEOTIDE SEQUENCE [LARGE SCALE GENOMIC DNA]</scope>
    <source>
        <strain evidence="13">ATCC 43663 / 163K / NCTC 11711</strain>
    </source>
</reference>
<comment type="catalytic activity">
    <reaction evidence="1 10">
        <text>UDP-alpha-D-glucose = UDP-alpha-D-galactose</text>
        <dbReference type="Rhea" id="RHEA:22168"/>
        <dbReference type="ChEBI" id="CHEBI:58885"/>
        <dbReference type="ChEBI" id="CHEBI:66914"/>
        <dbReference type="EC" id="5.1.3.2"/>
    </reaction>
</comment>
<dbReference type="Pfam" id="PF01370">
    <property type="entry name" value="Epimerase"/>
    <property type="match status" value="1"/>
</dbReference>
<evidence type="ECO:0000256" key="3">
    <source>
        <dbReference type="ARBA" id="ARBA00004947"/>
    </source>
</evidence>
<keyword evidence="13" id="KW-1185">Reference proteome</keyword>
<evidence type="ECO:0000256" key="5">
    <source>
        <dbReference type="ARBA" id="ARBA00013189"/>
    </source>
</evidence>
<dbReference type="InterPro" id="IPR001509">
    <property type="entry name" value="Epimerase_deHydtase"/>
</dbReference>
<dbReference type="STRING" id="267748.MMOB1930"/>
<dbReference type="CDD" id="cd05247">
    <property type="entry name" value="UDP_G4E_1_SDR_e"/>
    <property type="match status" value="1"/>
</dbReference>
<keyword evidence="7 10" id="KW-0520">NAD</keyword>
<name>Q6KI97_MYCM1</name>